<evidence type="ECO:0000313" key="3">
    <source>
        <dbReference type="Proteomes" id="UP000192257"/>
    </source>
</evidence>
<dbReference type="RefSeq" id="XP_028879535.1">
    <property type="nucleotide sequence ID" value="XM_029029266.1"/>
</dbReference>
<dbReference type="EMBL" id="NBCO01000035">
    <property type="protein sequence ID" value="ORC85469.1"/>
    <property type="molecule type" value="Genomic_DNA"/>
</dbReference>
<dbReference type="VEuPathDB" id="TriTrypDB:TM35_000352130"/>
<dbReference type="OrthoDB" id="250607at2759"/>
<keyword evidence="3" id="KW-1185">Reference proteome</keyword>
<gene>
    <name evidence="2" type="ORF">TM35_000352130</name>
</gene>
<name>A0A1X0NMV8_9TRYP</name>
<accession>A0A1X0NMV8</accession>
<feature type="compositionally biased region" description="Acidic residues" evidence="1">
    <location>
        <begin position="229"/>
        <end position="239"/>
    </location>
</feature>
<organism evidence="2 3">
    <name type="scientific">Trypanosoma theileri</name>
    <dbReference type="NCBI Taxonomy" id="67003"/>
    <lineage>
        <taxon>Eukaryota</taxon>
        <taxon>Discoba</taxon>
        <taxon>Euglenozoa</taxon>
        <taxon>Kinetoplastea</taxon>
        <taxon>Metakinetoplastina</taxon>
        <taxon>Trypanosomatida</taxon>
        <taxon>Trypanosomatidae</taxon>
        <taxon>Trypanosoma</taxon>
    </lineage>
</organism>
<feature type="region of interest" description="Disordered" evidence="1">
    <location>
        <begin position="217"/>
        <end position="239"/>
    </location>
</feature>
<sequence>MLVLAILPRRLYARSCCNAVNIMCRSHTSVAWYSTGKKEKKRTSSRDARRRHSKSKDESSTSSTTNITASAVSEEETANVPRMTVDRPTIVAKPRQQGEKITMVLPSLPSPSPSPSLSLSSSSSSSSSVHWSPTERDYEALVADLLLYRCESLEPVLDALRKERALFDESIRRMEERIADMYLLREEIREMLKEGAAEQHRTLTNALQSVSDCNIEKKEGKVASPHDASEEDVDVEISL</sequence>
<dbReference type="GeneID" id="39989046"/>
<protein>
    <submittedName>
        <fullName evidence="2">Subtilisin-like serine peptidase</fullName>
    </submittedName>
</protein>
<dbReference type="AlphaFoldDB" id="A0A1X0NMV8"/>
<dbReference type="Proteomes" id="UP000192257">
    <property type="component" value="Unassembled WGS sequence"/>
</dbReference>
<comment type="caution">
    <text evidence="2">The sequence shown here is derived from an EMBL/GenBank/DDBJ whole genome shotgun (WGS) entry which is preliminary data.</text>
</comment>
<feature type="compositionally biased region" description="Low complexity" evidence="1">
    <location>
        <begin position="60"/>
        <end position="72"/>
    </location>
</feature>
<evidence type="ECO:0000313" key="2">
    <source>
        <dbReference type="EMBL" id="ORC85469.1"/>
    </source>
</evidence>
<proteinExistence type="predicted"/>
<evidence type="ECO:0000256" key="1">
    <source>
        <dbReference type="SAM" id="MobiDB-lite"/>
    </source>
</evidence>
<reference evidence="2 3" key="1">
    <citation type="submission" date="2017-03" db="EMBL/GenBank/DDBJ databases">
        <title>An alternative strategy for trypanosome survival in the mammalian bloodstream revealed through genome and transcriptome analysis of the ubiquitous bovine parasite Trypanosoma (Megatrypanum) theileri.</title>
        <authorList>
            <person name="Kelly S."/>
            <person name="Ivens A."/>
            <person name="Mott A."/>
            <person name="O'Neill E."/>
            <person name="Emms D."/>
            <person name="Macleod O."/>
            <person name="Voorheis P."/>
            <person name="Matthews J."/>
            <person name="Matthews K."/>
            <person name="Carrington M."/>
        </authorList>
    </citation>
    <scope>NUCLEOTIDE SEQUENCE [LARGE SCALE GENOMIC DNA]</scope>
    <source>
        <strain evidence="2">Edinburgh</strain>
    </source>
</reference>
<feature type="region of interest" description="Disordered" evidence="1">
    <location>
        <begin position="33"/>
        <end position="133"/>
    </location>
</feature>
<feature type="compositionally biased region" description="Low complexity" evidence="1">
    <location>
        <begin position="115"/>
        <end position="128"/>
    </location>
</feature>